<reference evidence="1 2" key="1">
    <citation type="journal article" date="2015" name="Genome Announc.">
        <title>Complete Genome Sequence of Methylobacterium aquaticum Strain 22A, Isolated from Racomitrium japonicum Moss.</title>
        <authorList>
            <person name="Tani A."/>
            <person name="Ogura Y."/>
            <person name="Hayashi T."/>
            <person name="Kimbara K."/>
        </authorList>
    </citation>
    <scope>NUCLEOTIDE SEQUENCE [LARGE SCALE GENOMIC DNA]</scope>
    <source>
        <strain evidence="1 2">MA-22A</strain>
    </source>
</reference>
<organism evidence="1 2">
    <name type="scientific">Methylobacterium aquaticum</name>
    <dbReference type="NCBI Taxonomy" id="270351"/>
    <lineage>
        <taxon>Bacteria</taxon>
        <taxon>Pseudomonadati</taxon>
        <taxon>Pseudomonadota</taxon>
        <taxon>Alphaproteobacteria</taxon>
        <taxon>Hyphomicrobiales</taxon>
        <taxon>Methylobacteriaceae</taxon>
        <taxon>Methylobacterium</taxon>
    </lineage>
</organism>
<evidence type="ECO:0000313" key="2">
    <source>
        <dbReference type="Proteomes" id="UP000061432"/>
    </source>
</evidence>
<accession>A0A0C6EXI5</accession>
<reference evidence="2" key="2">
    <citation type="submission" date="2015-01" db="EMBL/GenBank/DDBJ databases">
        <title>Complete genome sequence of Methylobacterium aquaticum strain 22A.</title>
        <authorList>
            <person name="Tani A."/>
            <person name="Ogura Y."/>
            <person name="Hayashi T."/>
        </authorList>
    </citation>
    <scope>NUCLEOTIDE SEQUENCE [LARGE SCALE GENOMIC DNA]</scope>
    <source>
        <strain evidence="2">MA-22A</strain>
    </source>
</reference>
<evidence type="ECO:0000313" key="1">
    <source>
        <dbReference type="EMBL" id="BAQ44831.1"/>
    </source>
</evidence>
<dbReference type="PATRIC" id="fig|270351.10.peg.1430"/>
<dbReference type="STRING" id="270351.Maq22A_c07520"/>
<sequence length="79" mass="8778">MRIFLTLRLLVIETEQLCTSTIALLQRAQEAIDAPSVFERTPLAAVPTGMRSLKVGDDANELRCIRREIAYSSKGVSSR</sequence>
<name>A0A0C6EXI5_9HYPH</name>
<proteinExistence type="predicted"/>
<dbReference type="AlphaFoldDB" id="A0A0C6EXI5"/>
<protein>
    <submittedName>
        <fullName evidence="1">Uncharacterized protein</fullName>
    </submittedName>
</protein>
<gene>
    <name evidence="1" type="ORF">Maq22A_c07520</name>
</gene>
<dbReference type="KEGG" id="maqu:Maq22A_c07520"/>
<dbReference type="EMBL" id="AP014704">
    <property type="protein sequence ID" value="BAQ44831.1"/>
    <property type="molecule type" value="Genomic_DNA"/>
</dbReference>
<dbReference type="Proteomes" id="UP000061432">
    <property type="component" value="Chromosome"/>
</dbReference>